<sequence>MKMNSNQRIAEMIVRLDEGELLNVNNLQDRYEISERTLRRYVKEIQYVLLETNAGQLNKKDGALRLDRRSKKINFDAALATGQVVIGSRAFNTIELEQVLEFIGSCLPTSQQSDLKYQLNDSKYGYIPLSDPKPALDMIKQVTKCITNKRQMIFEYRSSRGDISIHHAVPLSLFFEVHYFYVAMESEEHNTIWHYRLDRIIEIKNTVARKKSNRQPDYSIRNHKKLTYLQDMGPTERIVFEYRNYVQTALDAFPSSEIIKTNSDGSHIIRSYVKVGGAILWLLSQGSEVKVLSPLSLVNQMQDKLKEAQQRYEE</sequence>
<dbReference type="PANTHER" id="PTHR34580">
    <property type="match status" value="1"/>
</dbReference>
<name>A0A0R1RGX8_9LACO</name>
<evidence type="ECO:0000313" key="3">
    <source>
        <dbReference type="Proteomes" id="UP000051697"/>
    </source>
</evidence>
<organism evidence="2 3">
    <name type="scientific">Paucilactobacillus oligofermentans DSM 15707 = LMG 22743</name>
    <dbReference type="NCBI Taxonomy" id="1423778"/>
    <lineage>
        <taxon>Bacteria</taxon>
        <taxon>Bacillati</taxon>
        <taxon>Bacillota</taxon>
        <taxon>Bacilli</taxon>
        <taxon>Lactobacillales</taxon>
        <taxon>Lactobacillaceae</taxon>
        <taxon>Paucilactobacillus</taxon>
    </lineage>
</organism>
<dbReference type="STRING" id="1423778.FC70_GL001216"/>
<dbReference type="AlphaFoldDB" id="A0A0R1RGX8"/>
<feature type="domain" description="WYL" evidence="1">
    <location>
        <begin position="139"/>
        <end position="204"/>
    </location>
</feature>
<comment type="caution">
    <text evidence="2">The sequence shown here is derived from an EMBL/GenBank/DDBJ whole genome shotgun (WGS) entry which is preliminary data.</text>
</comment>
<reference evidence="2 3" key="1">
    <citation type="journal article" date="2015" name="Genome Announc.">
        <title>Expanding the biotechnology potential of lactobacilli through comparative genomics of 213 strains and associated genera.</title>
        <authorList>
            <person name="Sun Z."/>
            <person name="Harris H.M."/>
            <person name="McCann A."/>
            <person name="Guo C."/>
            <person name="Argimon S."/>
            <person name="Zhang W."/>
            <person name="Yang X."/>
            <person name="Jeffery I.B."/>
            <person name="Cooney J.C."/>
            <person name="Kagawa T.F."/>
            <person name="Liu W."/>
            <person name="Song Y."/>
            <person name="Salvetti E."/>
            <person name="Wrobel A."/>
            <person name="Rasinkangas P."/>
            <person name="Parkhill J."/>
            <person name="Rea M.C."/>
            <person name="O'Sullivan O."/>
            <person name="Ritari J."/>
            <person name="Douillard F.P."/>
            <person name="Paul Ross R."/>
            <person name="Yang R."/>
            <person name="Briner A.E."/>
            <person name="Felis G.E."/>
            <person name="de Vos W.M."/>
            <person name="Barrangou R."/>
            <person name="Klaenhammer T.R."/>
            <person name="Caufield P.W."/>
            <person name="Cui Y."/>
            <person name="Zhang H."/>
            <person name="O'Toole P.W."/>
        </authorList>
    </citation>
    <scope>NUCLEOTIDE SEQUENCE [LARGE SCALE GENOMIC DNA]</scope>
    <source>
        <strain evidence="2 3">DSM 15707</strain>
    </source>
</reference>
<keyword evidence="3" id="KW-1185">Reference proteome</keyword>
<gene>
    <name evidence="2" type="ORF">FC70_GL001216</name>
</gene>
<dbReference type="OrthoDB" id="2306002at2"/>
<dbReference type="InterPro" id="IPR026881">
    <property type="entry name" value="WYL_dom"/>
</dbReference>
<evidence type="ECO:0000259" key="1">
    <source>
        <dbReference type="Pfam" id="PF13280"/>
    </source>
</evidence>
<dbReference type="PROSITE" id="PS52050">
    <property type="entry name" value="WYL"/>
    <property type="match status" value="1"/>
</dbReference>
<evidence type="ECO:0000313" key="2">
    <source>
        <dbReference type="EMBL" id="KRL55614.1"/>
    </source>
</evidence>
<accession>A0A0R1RGX8</accession>
<dbReference type="Proteomes" id="UP000051697">
    <property type="component" value="Unassembled WGS sequence"/>
</dbReference>
<protein>
    <submittedName>
        <fullName evidence="2">Transcriptional regulator</fullName>
    </submittedName>
</protein>
<dbReference type="Pfam" id="PF13280">
    <property type="entry name" value="WYL"/>
    <property type="match status" value="1"/>
</dbReference>
<dbReference type="EMBL" id="AZFE01000031">
    <property type="protein sequence ID" value="KRL55614.1"/>
    <property type="molecule type" value="Genomic_DNA"/>
</dbReference>
<dbReference type="PATRIC" id="fig|1423778.4.peg.1250"/>
<dbReference type="PANTHER" id="PTHR34580:SF1">
    <property type="entry name" value="PROTEIN PAFC"/>
    <property type="match status" value="1"/>
</dbReference>
<proteinExistence type="predicted"/>
<dbReference type="InterPro" id="IPR051534">
    <property type="entry name" value="CBASS_pafABC_assoc_protein"/>
</dbReference>